<comment type="caution">
    <text evidence="2">The sequence shown here is derived from an EMBL/GenBank/DDBJ whole genome shotgun (WGS) entry which is preliminary data.</text>
</comment>
<evidence type="ECO:0000256" key="1">
    <source>
        <dbReference type="SAM" id="MobiDB-lite"/>
    </source>
</evidence>
<dbReference type="Proteomes" id="UP000485058">
    <property type="component" value="Unassembled WGS sequence"/>
</dbReference>
<feature type="compositionally biased region" description="Low complexity" evidence="1">
    <location>
        <begin position="96"/>
        <end position="108"/>
    </location>
</feature>
<organism evidence="2 3">
    <name type="scientific">Haematococcus lacustris</name>
    <name type="common">Green alga</name>
    <name type="synonym">Haematococcus pluvialis</name>
    <dbReference type="NCBI Taxonomy" id="44745"/>
    <lineage>
        <taxon>Eukaryota</taxon>
        <taxon>Viridiplantae</taxon>
        <taxon>Chlorophyta</taxon>
        <taxon>core chlorophytes</taxon>
        <taxon>Chlorophyceae</taxon>
        <taxon>CS clade</taxon>
        <taxon>Chlamydomonadales</taxon>
        <taxon>Haematococcaceae</taxon>
        <taxon>Haematococcus</taxon>
    </lineage>
</organism>
<sequence length="130" mass="12911">MGGALDEGDPEVSQSAASPAHAVGDLPVTWTRPAPGEGQAIDAIEVIDLTQDEPDIPQGPGAMQPAPKSEAPLLAPNLELTGASTPDQGPEEMEVAPAALPASSAPASMTGAPDEDDPEVPQPAAAPAHA</sequence>
<keyword evidence="3" id="KW-1185">Reference proteome</keyword>
<evidence type="ECO:0000313" key="3">
    <source>
        <dbReference type="Proteomes" id="UP000485058"/>
    </source>
</evidence>
<proteinExistence type="predicted"/>
<feature type="non-terminal residue" evidence="2">
    <location>
        <position position="130"/>
    </location>
</feature>
<gene>
    <name evidence="2" type="ORF">HaLaN_30959</name>
</gene>
<protein>
    <submittedName>
        <fullName evidence="2">Uncharacterized protein</fullName>
    </submittedName>
</protein>
<feature type="compositionally biased region" description="Acidic residues" evidence="1">
    <location>
        <begin position="1"/>
        <end position="10"/>
    </location>
</feature>
<reference evidence="2 3" key="1">
    <citation type="submission" date="2020-02" db="EMBL/GenBank/DDBJ databases">
        <title>Draft genome sequence of Haematococcus lacustris strain NIES-144.</title>
        <authorList>
            <person name="Morimoto D."/>
            <person name="Nakagawa S."/>
            <person name="Yoshida T."/>
            <person name="Sawayama S."/>
        </authorList>
    </citation>
    <scope>NUCLEOTIDE SEQUENCE [LARGE SCALE GENOMIC DNA]</scope>
    <source>
        <strain evidence="2 3">NIES-144</strain>
    </source>
</reference>
<accession>A0A6A0AHR0</accession>
<dbReference type="EMBL" id="BLLF01005992">
    <property type="protein sequence ID" value="GFH31841.1"/>
    <property type="molecule type" value="Genomic_DNA"/>
</dbReference>
<name>A0A6A0AHR0_HAELA</name>
<feature type="region of interest" description="Disordered" evidence="1">
    <location>
        <begin position="1"/>
        <end position="130"/>
    </location>
</feature>
<evidence type="ECO:0000313" key="2">
    <source>
        <dbReference type="EMBL" id="GFH31841.1"/>
    </source>
</evidence>
<feature type="non-terminal residue" evidence="2">
    <location>
        <position position="1"/>
    </location>
</feature>
<dbReference type="AlphaFoldDB" id="A0A6A0AHR0"/>